<dbReference type="GO" id="GO:0004190">
    <property type="term" value="F:aspartic-type endopeptidase activity"/>
    <property type="evidence" value="ECO:0007669"/>
    <property type="project" value="InterPro"/>
</dbReference>
<dbReference type="Pfam" id="PF01478">
    <property type="entry name" value="Peptidase_A24"/>
    <property type="match status" value="1"/>
</dbReference>
<dbReference type="PANTHER" id="PTHR30487:SF0">
    <property type="entry name" value="PREPILIN LEADER PEPTIDASE_N-METHYLTRANSFERASE-RELATED"/>
    <property type="match status" value="1"/>
</dbReference>
<feature type="transmembrane region" description="Helical" evidence="2">
    <location>
        <begin position="139"/>
        <end position="156"/>
    </location>
</feature>
<dbReference type="Proteomes" id="UP000265768">
    <property type="component" value="Unassembled WGS sequence"/>
</dbReference>
<dbReference type="InterPro" id="IPR000045">
    <property type="entry name" value="Prepilin_IV_endopep_pep"/>
</dbReference>
<accession>A0A3A4ARP3</accession>
<dbReference type="OrthoDB" id="2087435at2"/>
<comment type="similarity">
    <text evidence="1">Belongs to the peptidase A24 family.</text>
</comment>
<protein>
    <submittedName>
        <fullName evidence="4">Prepilin peptidase</fullName>
    </submittedName>
</protein>
<dbReference type="RefSeq" id="WP_119927964.1">
    <property type="nucleotide sequence ID" value="NZ_QZEY01000007.1"/>
</dbReference>
<dbReference type="GO" id="GO:0005886">
    <property type="term" value="C:plasma membrane"/>
    <property type="evidence" value="ECO:0007669"/>
    <property type="project" value="TreeGrafter"/>
</dbReference>
<evidence type="ECO:0000256" key="1">
    <source>
        <dbReference type="ARBA" id="ARBA00005801"/>
    </source>
</evidence>
<name>A0A3A4ARP3_9ACTN</name>
<gene>
    <name evidence="4" type="ORF">D5H75_19660</name>
</gene>
<keyword evidence="2" id="KW-0472">Membrane</keyword>
<keyword evidence="2" id="KW-1133">Transmembrane helix</keyword>
<feature type="domain" description="Prepilin type IV endopeptidase peptidase" evidence="3">
    <location>
        <begin position="97"/>
        <end position="198"/>
    </location>
</feature>
<keyword evidence="5" id="KW-1185">Reference proteome</keyword>
<proteinExistence type="inferred from homology"/>
<dbReference type="EMBL" id="QZEY01000007">
    <property type="protein sequence ID" value="RJL31279.1"/>
    <property type="molecule type" value="Genomic_DNA"/>
</dbReference>
<dbReference type="Gene3D" id="1.20.120.1220">
    <property type="match status" value="1"/>
</dbReference>
<comment type="caution">
    <text evidence="4">The sequence shown here is derived from an EMBL/GenBank/DDBJ whole genome shotgun (WGS) entry which is preliminary data.</text>
</comment>
<feature type="transmembrane region" description="Helical" evidence="2">
    <location>
        <begin position="214"/>
        <end position="232"/>
    </location>
</feature>
<sequence length="234" mass="23920">MTPLTAAALVAAPLSRPPSPVAALVAAGLGFLLGVYVRELARGFRADPPDTRAEAREAFGRLRTLPVPHAPPYTETLTAAVLGLVAWRTGADPAFLFLAVTGVALGVVDARTRRLPDALTLPAYPVLAALLAGPRFWPALLGGAAALLLYGALWFARPDSLGFGDVKLAGLLGMALGALGAQAWVAGALGGHLLAALYAAGLLATRRGTLKSDFPFGPFMLLGTLGAVLWAGPG</sequence>
<dbReference type="PANTHER" id="PTHR30487">
    <property type="entry name" value="TYPE 4 PREPILIN-LIKE PROTEINS LEADER PEPTIDE-PROCESSING ENZYME"/>
    <property type="match status" value="1"/>
</dbReference>
<evidence type="ECO:0000313" key="5">
    <source>
        <dbReference type="Proteomes" id="UP000265768"/>
    </source>
</evidence>
<evidence type="ECO:0000256" key="2">
    <source>
        <dbReference type="SAM" id="Phobius"/>
    </source>
</evidence>
<reference evidence="4 5" key="1">
    <citation type="submission" date="2018-09" db="EMBL/GenBank/DDBJ databases">
        <title>YIM 75507 draft genome.</title>
        <authorList>
            <person name="Tang S."/>
            <person name="Feng Y."/>
        </authorList>
    </citation>
    <scope>NUCLEOTIDE SEQUENCE [LARGE SCALE GENOMIC DNA]</scope>
    <source>
        <strain evidence="4 5">YIM 75507</strain>
    </source>
</reference>
<organism evidence="4 5">
    <name type="scientific">Bailinhaonella thermotolerans</name>
    <dbReference type="NCBI Taxonomy" id="1070861"/>
    <lineage>
        <taxon>Bacteria</taxon>
        <taxon>Bacillati</taxon>
        <taxon>Actinomycetota</taxon>
        <taxon>Actinomycetes</taxon>
        <taxon>Streptosporangiales</taxon>
        <taxon>Streptosporangiaceae</taxon>
        <taxon>Bailinhaonella</taxon>
    </lineage>
</organism>
<dbReference type="GO" id="GO:0006465">
    <property type="term" value="P:signal peptide processing"/>
    <property type="evidence" value="ECO:0007669"/>
    <property type="project" value="TreeGrafter"/>
</dbReference>
<evidence type="ECO:0000313" key="4">
    <source>
        <dbReference type="EMBL" id="RJL31279.1"/>
    </source>
</evidence>
<evidence type="ECO:0000259" key="3">
    <source>
        <dbReference type="Pfam" id="PF01478"/>
    </source>
</evidence>
<dbReference type="InterPro" id="IPR050882">
    <property type="entry name" value="Prepilin_peptidase/N-MTase"/>
</dbReference>
<keyword evidence="2" id="KW-0812">Transmembrane</keyword>
<feature type="transmembrane region" description="Helical" evidence="2">
    <location>
        <begin position="168"/>
        <end position="194"/>
    </location>
</feature>
<dbReference type="AlphaFoldDB" id="A0A3A4ARP3"/>